<sequence length="154" mass="17797">MNVVTLMKTAQFIVCVCYLFLISQWHGLNFVHAQESELIIQFAPGTSPYELQKQVTERKDREKSPLGKVKLILGDMTLQFLNKLTPEEKLARLKQIDEQAGVLMSERLFNDTYAEDIYLVRLKANWSVKQAEILYSSIPEIIFAEENSYYTVSL</sequence>
<comment type="caution">
    <text evidence="1">The sequence shown here is derived from an EMBL/GenBank/DDBJ whole genome shotgun (WGS) entry which is preliminary data.</text>
</comment>
<protein>
    <submittedName>
        <fullName evidence="1">Uncharacterized protein</fullName>
    </submittedName>
</protein>
<evidence type="ECO:0000313" key="2">
    <source>
        <dbReference type="Proteomes" id="UP000034664"/>
    </source>
</evidence>
<dbReference type="Proteomes" id="UP000034664">
    <property type="component" value="Unassembled WGS sequence"/>
</dbReference>
<organism evidence="1 2">
    <name type="scientific">Candidatus Roizmanbacteria bacterium GW2011_GWB1_40_7</name>
    <dbReference type="NCBI Taxonomy" id="1618482"/>
    <lineage>
        <taxon>Bacteria</taxon>
        <taxon>Candidatus Roizmaniibacteriota</taxon>
    </lineage>
</organism>
<dbReference type="EMBL" id="LBZM01000006">
    <property type="protein sequence ID" value="KKR72368.1"/>
    <property type="molecule type" value="Genomic_DNA"/>
</dbReference>
<gene>
    <name evidence="1" type="ORF">UU14_C0006G0007</name>
</gene>
<dbReference type="AlphaFoldDB" id="A0A0G0T5S2"/>
<reference evidence="1 2" key="1">
    <citation type="journal article" date="2015" name="Nature">
        <title>rRNA introns, odd ribosomes, and small enigmatic genomes across a large radiation of phyla.</title>
        <authorList>
            <person name="Brown C.T."/>
            <person name="Hug L.A."/>
            <person name="Thomas B.C."/>
            <person name="Sharon I."/>
            <person name="Castelle C.J."/>
            <person name="Singh A."/>
            <person name="Wilkins M.J."/>
            <person name="Williams K.H."/>
            <person name="Banfield J.F."/>
        </authorList>
    </citation>
    <scope>NUCLEOTIDE SEQUENCE [LARGE SCALE GENOMIC DNA]</scope>
</reference>
<proteinExistence type="predicted"/>
<accession>A0A0G0T5S2</accession>
<name>A0A0G0T5S2_9BACT</name>
<evidence type="ECO:0000313" key="1">
    <source>
        <dbReference type="EMBL" id="KKR72368.1"/>
    </source>
</evidence>